<reference evidence="2 3" key="1">
    <citation type="journal article" date="2011" name="Genome Res.">
        <title>Phylogeny-wide analysis of social amoeba genomes highlights ancient origins for complex intercellular communication.</title>
        <authorList>
            <person name="Heidel A.J."/>
            <person name="Lawal H.M."/>
            <person name="Felder M."/>
            <person name="Schilde C."/>
            <person name="Helps N.R."/>
            <person name="Tunggal B."/>
            <person name="Rivero F."/>
            <person name="John U."/>
            <person name="Schleicher M."/>
            <person name="Eichinger L."/>
            <person name="Platzer M."/>
            <person name="Noegel A.A."/>
            <person name="Schaap P."/>
            <person name="Gloeckner G."/>
        </authorList>
    </citation>
    <scope>NUCLEOTIDE SEQUENCE [LARGE SCALE GENOMIC DNA]</scope>
    <source>
        <strain evidence="3">ATCC 26659 / Pp 5 / PN500</strain>
    </source>
</reference>
<organism evidence="2 3">
    <name type="scientific">Heterostelium pallidum (strain ATCC 26659 / Pp 5 / PN500)</name>
    <name type="common">Cellular slime mold</name>
    <name type="synonym">Polysphondylium pallidum</name>
    <dbReference type="NCBI Taxonomy" id="670386"/>
    <lineage>
        <taxon>Eukaryota</taxon>
        <taxon>Amoebozoa</taxon>
        <taxon>Evosea</taxon>
        <taxon>Eumycetozoa</taxon>
        <taxon>Dictyostelia</taxon>
        <taxon>Acytosteliales</taxon>
        <taxon>Acytosteliaceae</taxon>
        <taxon>Heterostelium</taxon>
    </lineage>
</organism>
<sequence length="201" mass="22520">MSSNKLKSTETCQICSTEFTSIKEFQHHAVESCIPFVLDYFGLSKTIFIELLEIQKKNEKLEEQIAALKLEAQRMSVKLEAKKKRKLSIGSTSCTFMDDDQSCHSLGSVTGTTSTSNSTAPMIFPVKEEMQPEALEHRVEYGSNTFDIEKGEEPSGCYLAQTLKLVSSTDNRHLEVFKCTGLLDIHLLVVQSGQLARRSCR</sequence>
<evidence type="ECO:0000256" key="1">
    <source>
        <dbReference type="SAM" id="Coils"/>
    </source>
</evidence>
<accession>D3B6Z0</accession>
<dbReference type="RefSeq" id="XP_020434650.1">
    <property type="nucleotide sequence ID" value="XM_020575130.1"/>
</dbReference>
<proteinExistence type="predicted"/>
<gene>
    <name evidence="2" type="ORF">PPL_04221</name>
</gene>
<dbReference type="GeneID" id="31359708"/>
<dbReference type="Proteomes" id="UP000001396">
    <property type="component" value="Unassembled WGS sequence"/>
</dbReference>
<protein>
    <submittedName>
        <fullName evidence="2">Uncharacterized protein</fullName>
    </submittedName>
</protein>
<dbReference type="InParanoid" id="D3B6Z0"/>
<dbReference type="AlphaFoldDB" id="D3B6Z0"/>
<name>D3B6Z0_HETP5</name>
<evidence type="ECO:0000313" key="3">
    <source>
        <dbReference type="Proteomes" id="UP000001396"/>
    </source>
</evidence>
<evidence type="ECO:0000313" key="2">
    <source>
        <dbReference type="EMBL" id="EFA82533.1"/>
    </source>
</evidence>
<feature type="coiled-coil region" evidence="1">
    <location>
        <begin position="51"/>
        <end position="85"/>
    </location>
</feature>
<dbReference type="EMBL" id="ADBJ01000018">
    <property type="protein sequence ID" value="EFA82533.1"/>
    <property type="molecule type" value="Genomic_DNA"/>
</dbReference>
<keyword evidence="1" id="KW-0175">Coiled coil</keyword>
<keyword evidence="3" id="KW-1185">Reference proteome</keyword>
<comment type="caution">
    <text evidence="2">The sequence shown here is derived from an EMBL/GenBank/DDBJ whole genome shotgun (WGS) entry which is preliminary data.</text>
</comment>